<reference evidence="3" key="1">
    <citation type="submission" date="2021-04" db="EMBL/GenBank/DDBJ databases">
        <title>Devosia litorisediminis sp. nov., isolated from a sand dune.</title>
        <authorList>
            <person name="Park S."/>
            <person name="Yoon J.-H."/>
        </authorList>
    </citation>
    <scope>NUCLEOTIDE SEQUENCE</scope>
    <source>
        <strain evidence="3">BSSL-BM10</strain>
    </source>
</reference>
<dbReference type="AlphaFoldDB" id="A0A942IEI5"/>
<evidence type="ECO:0000313" key="4">
    <source>
        <dbReference type="Proteomes" id="UP000678281"/>
    </source>
</evidence>
<feature type="transmembrane region" description="Helical" evidence="2">
    <location>
        <begin position="58"/>
        <end position="74"/>
    </location>
</feature>
<evidence type="ECO:0000313" key="3">
    <source>
        <dbReference type="EMBL" id="MBS3849714.1"/>
    </source>
</evidence>
<comment type="caution">
    <text evidence="3">The sequence shown here is derived from an EMBL/GenBank/DDBJ whole genome shotgun (WGS) entry which is preliminary data.</text>
</comment>
<dbReference type="RefSeq" id="WP_212659354.1">
    <property type="nucleotide sequence ID" value="NZ_JAGXTP010000002.1"/>
</dbReference>
<keyword evidence="2" id="KW-0812">Transmembrane</keyword>
<keyword evidence="2" id="KW-0472">Membrane</keyword>
<sequence length="121" mass="12999">MTEPKNNKPAEVGPAPVPHINLGSPLDSAPGAEAAGDQVAALQASKEALENKLLEERFVWVLVITILFNVLFLVNAQNWTAPIVIGVLQLVGLFVLAQKCRVDPIMPLLDKFMGAFNGRGN</sequence>
<keyword evidence="2" id="KW-1133">Transmembrane helix</keyword>
<proteinExistence type="predicted"/>
<feature type="transmembrane region" description="Helical" evidence="2">
    <location>
        <begin position="80"/>
        <end position="97"/>
    </location>
</feature>
<name>A0A942IEI5_9HYPH</name>
<keyword evidence="4" id="KW-1185">Reference proteome</keyword>
<evidence type="ECO:0000256" key="1">
    <source>
        <dbReference type="SAM" id="MobiDB-lite"/>
    </source>
</evidence>
<organism evidence="3 4">
    <name type="scientific">Devosia litorisediminis</name>
    <dbReference type="NCBI Taxonomy" id="2829817"/>
    <lineage>
        <taxon>Bacteria</taxon>
        <taxon>Pseudomonadati</taxon>
        <taxon>Pseudomonadota</taxon>
        <taxon>Alphaproteobacteria</taxon>
        <taxon>Hyphomicrobiales</taxon>
        <taxon>Devosiaceae</taxon>
        <taxon>Devosia</taxon>
    </lineage>
</organism>
<protein>
    <submittedName>
        <fullName evidence="3">Uncharacterized protein</fullName>
    </submittedName>
</protein>
<evidence type="ECO:0000256" key="2">
    <source>
        <dbReference type="SAM" id="Phobius"/>
    </source>
</evidence>
<dbReference type="Proteomes" id="UP000678281">
    <property type="component" value="Unassembled WGS sequence"/>
</dbReference>
<feature type="region of interest" description="Disordered" evidence="1">
    <location>
        <begin position="1"/>
        <end position="32"/>
    </location>
</feature>
<gene>
    <name evidence="3" type="ORF">KD146_13500</name>
</gene>
<dbReference type="EMBL" id="JAGXTP010000002">
    <property type="protein sequence ID" value="MBS3849714.1"/>
    <property type="molecule type" value="Genomic_DNA"/>
</dbReference>
<accession>A0A942IEI5</accession>